<keyword evidence="8 11" id="KW-0472">Membrane</keyword>
<organism evidence="13">
    <name type="scientific">Candidatus Thiocaldithrix dubininis</name>
    <dbReference type="NCBI Taxonomy" id="3080823"/>
    <lineage>
        <taxon>Bacteria</taxon>
        <taxon>Pseudomonadati</taxon>
        <taxon>Pseudomonadota</taxon>
        <taxon>Gammaproteobacteria</taxon>
        <taxon>Thiotrichales</taxon>
        <taxon>Thiotrichaceae</taxon>
        <taxon>Candidatus Thiocaldithrix</taxon>
    </lineage>
</organism>
<dbReference type="EMBL" id="CP124755">
    <property type="protein sequence ID" value="WGZ90001.1"/>
    <property type="molecule type" value="Genomic_DNA"/>
</dbReference>
<comment type="function">
    <text evidence="9">Required for the activity of the bacterial periplasmic transport system of putrescine and spermidine.</text>
</comment>
<evidence type="ECO:0000313" key="13">
    <source>
        <dbReference type="EMBL" id="WGZ90001.1"/>
    </source>
</evidence>
<feature type="transmembrane region" description="Helical" evidence="11">
    <location>
        <begin position="228"/>
        <end position="250"/>
    </location>
</feature>
<evidence type="ECO:0000256" key="9">
    <source>
        <dbReference type="ARBA" id="ARBA00037216"/>
    </source>
</evidence>
<feature type="transmembrane region" description="Helical" evidence="11">
    <location>
        <begin position="7"/>
        <end position="28"/>
    </location>
</feature>
<evidence type="ECO:0000256" key="11">
    <source>
        <dbReference type="RuleBase" id="RU363032"/>
    </source>
</evidence>
<evidence type="ECO:0000256" key="3">
    <source>
        <dbReference type="ARBA" id="ARBA00022448"/>
    </source>
</evidence>
<dbReference type="InterPro" id="IPR035906">
    <property type="entry name" value="MetI-like_sf"/>
</dbReference>
<evidence type="ECO:0000256" key="10">
    <source>
        <dbReference type="ARBA" id="ARBA00039580"/>
    </source>
</evidence>
<dbReference type="GO" id="GO:0055085">
    <property type="term" value="P:transmembrane transport"/>
    <property type="evidence" value="ECO:0007669"/>
    <property type="project" value="InterPro"/>
</dbReference>
<dbReference type="SUPFAM" id="SSF161098">
    <property type="entry name" value="MetI-like"/>
    <property type="match status" value="1"/>
</dbReference>
<dbReference type="CDD" id="cd06261">
    <property type="entry name" value="TM_PBP2"/>
    <property type="match status" value="1"/>
</dbReference>
<dbReference type="Proteomes" id="UP001300672">
    <property type="component" value="Chromosome"/>
</dbReference>
<comment type="similarity">
    <text evidence="2">Belongs to the binding-protein-dependent transport system permease family. CysTW subfamily.</text>
</comment>
<dbReference type="GO" id="GO:0005886">
    <property type="term" value="C:plasma membrane"/>
    <property type="evidence" value="ECO:0007669"/>
    <property type="project" value="UniProtKB-SubCell"/>
</dbReference>
<evidence type="ECO:0000259" key="12">
    <source>
        <dbReference type="PROSITE" id="PS50928"/>
    </source>
</evidence>
<reference evidence="13" key="1">
    <citation type="journal article" date="2023" name="Int. J. Mol. Sci.">
        <title>Metagenomics Revealed a New Genus 'Candidatus Thiocaldithrix dubininis' gen. nov., sp. nov. and a New Species 'Candidatus Thiothrix putei' sp. nov. in the Family Thiotrichaceae, Some Members of Which Have Traits of Both Na+- and H+-Motive Energetics.</title>
        <authorList>
            <person name="Ravin N.V."/>
            <person name="Muntyan M.S."/>
            <person name="Smolyakov D.D."/>
            <person name="Rudenko T.S."/>
            <person name="Beletsky A.V."/>
            <person name="Mardanov A.V."/>
            <person name="Grabovich M.Y."/>
        </authorList>
    </citation>
    <scope>NUCLEOTIDE SEQUENCE</scope>
    <source>
        <strain evidence="13">GKL-01</strain>
    </source>
</reference>
<sequence length="258" mass="28627">MRLLKFSFISSIFIFLYTPIAILVVNSFNDSKYGYEWKGFTWKWYEKLFENEALTQAFFNSLLVAVLAASAATIIGTLMALALYRYKFPLKGTASGLLFVLMMSPDIVLAITFLVIFIALGIELGFWSLLIAHITFCLPFVVITVYAQLKGFDKYLLEAAQDLGASESRIFRSIILPLISPAIIAGWLLSFTLSLDDVIISSFVTGPSFEVLPIRVFSMVKVGVSPEVNVLAALLLVISLTLVTVASLLIRKDKQVLN</sequence>
<dbReference type="PANTHER" id="PTHR43848">
    <property type="entry name" value="PUTRESCINE TRANSPORT SYSTEM PERMEASE PROTEIN POTI"/>
    <property type="match status" value="1"/>
</dbReference>
<dbReference type="InterPro" id="IPR000515">
    <property type="entry name" value="MetI-like"/>
</dbReference>
<keyword evidence="4" id="KW-1003">Cell membrane</keyword>
<dbReference type="AlphaFoldDB" id="A0AA95KE26"/>
<keyword evidence="6 11" id="KW-0812">Transmembrane</keyword>
<evidence type="ECO:0000256" key="8">
    <source>
        <dbReference type="ARBA" id="ARBA00023136"/>
    </source>
</evidence>
<dbReference type="PROSITE" id="PS50928">
    <property type="entry name" value="ABC_TM1"/>
    <property type="match status" value="1"/>
</dbReference>
<dbReference type="PANTHER" id="PTHR43848:SF5">
    <property type="entry name" value="SPERMIDINE_PUTRESCINE TRANSPORT SYSTEM PERMEASE PROTEIN POTC"/>
    <property type="match status" value="1"/>
</dbReference>
<dbReference type="NCBIfam" id="NF007047">
    <property type="entry name" value="PRK09500.1"/>
    <property type="match status" value="1"/>
</dbReference>
<keyword evidence="5" id="KW-0997">Cell inner membrane</keyword>
<evidence type="ECO:0000256" key="2">
    <source>
        <dbReference type="ARBA" id="ARBA00007069"/>
    </source>
</evidence>
<protein>
    <recommendedName>
        <fullName evidence="10">Spermidine/putrescine transport system permease protein PotC</fullName>
    </recommendedName>
</protein>
<evidence type="ECO:0000256" key="5">
    <source>
        <dbReference type="ARBA" id="ARBA00022519"/>
    </source>
</evidence>
<proteinExistence type="inferred from homology"/>
<dbReference type="InterPro" id="IPR051789">
    <property type="entry name" value="Bact_Polyamine_Transport"/>
</dbReference>
<reference evidence="13" key="2">
    <citation type="submission" date="2023-04" db="EMBL/GenBank/DDBJ databases">
        <authorList>
            <person name="Beletskiy A.V."/>
            <person name="Mardanov A.V."/>
            <person name="Ravin N.V."/>
        </authorList>
    </citation>
    <scope>NUCLEOTIDE SEQUENCE</scope>
    <source>
        <strain evidence="13">GKL-01</strain>
    </source>
</reference>
<gene>
    <name evidence="13" type="primary">potC</name>
    <name evidence="13" type="ORF">QJT80_10880</name>
</gene>
<dbReference type="KEGG" id="tdu:QJT80_10880"/>
<feature type="transmembrane region" description="Helical" evidence="11">
    <location>
        <begin position="96"/>
        <end position="120"/>
    </location>
</feature>
<feature type="domain" description="ABC transmembrane type-1" evidence="12">
    <location>
        <begin position="58"/>
        <end position="249"/>
    </location>
</feature>
<feature type="transmembrane region" description="Helical" evidence="11">
    <location>
        <begin position="126"/>
        <end position="149"/>
    </location>
</feature>
<evidence type="ECO:0000256" key="4">
    <source>
        <dbReference type="ARBA" id="ARBA00022475"/>
    </source>
</evidence>
<evidence type="ECO:0000256" key="1">
    <source>
        <dbReference type="ARBA" id="ARBA00004429"/>
    </source>
</evidence>
<name>A0AA95KE26_9GAMM</name>
<evidence type="ECO:0000256" key="7">
    <source>
        <dbReference type="ARBA" id="ARBA00022989"/>
    </source>
</evidence>
<keyword evidence="7 11" id="KW-1133">Transmembrane helix</keyword>
<evidence type="ECO:0000256" key="6">
    <source>
        <dbReference type="ARBA" id="ARBA00022692"/>
    </source>
</evidence>
<dbReference type="Gene3D" id="1.10.3720.10">
    <property type="entry name" value="MetI-like"/>
    <property type="match status" value="1"/>
</dbReference>
<comment type="subcellular location">
    <subcellularLocation>
        <location evidence="1">Cell inner membrane</location>
        <topology evidence="1">Multi-pass membrane protein</topology>
    </subcellularLocation>
    <subcellularLocation>
        <location evidence="11">Cell membrane</location>
        <topology evidence="11">Multi-pass membrane protein</topology>
    </subcellularLocation>
</comment>
<feature type="transmembrane region" description="Helical" evidence="11">
    <location>
        <begin position="170"/>
        <end position="189"/>
    </location>
</feature>
<accession>A0AA95KE26</accession>
<dbReference type="Pfam" id="PF00528">
    <property type="entry name" value="BPD_transp_1"/>
    <property type="match status" value="1"/>
</dbReference>
<keyword evidence="3 11" id="KW-0813">Transport</keyword>
<feature type="transmembrane region" description="Helical" evidence="11">
    <location>
        <begin position="57"/>
        <end position="84"/>
    </location>
</feature>